<accession>A0A915LAI5</accession>
<evidence type="ECO:0000313" key="2">
    <source>
        <dbReference type="Proteomes" id="UP000887565"/>
    </source>
</evidence>
<name>A0A915LAI5_ROMCU</name>
<protein>
    <submittedName>
        <fullName evidence="3">WH2 domain-containing protein</fullName>
    </submittedName>
</protein>
<feature type="region of interest" description="Disordered" evidence="1">
    <location>
        <begin position="178"/>
        <end position="234"/>
    </location>
</feature>
<evidence type="ECO:0000256" key="1">
    <source>
        <dbReference type="SAM" id="MobiDB-lite"/>
    </source>
</evidence>
<dbReference type="Proteomes" id="UP000887565">
    <property type="component" value="Unplaced"/>
</dbReference>
<evidence type="ECO:0000313" key="3">
    <source>
        <dbReference type="WBParaSite" id="nRc.2.0.1.t47388-RA"/>
    </source>
</evidence>
<dbReference type="WBParaSite" id="nRc.2.0.1.t47388-RA">
    <property type="protein sequence ID" value="nRc.2.0.1.t47388-RA"/>
    <property type="gene ID" value="nRc.2.0.1.g47388"/>
</dbReference>
<feature type="compositionally biased region" description="Polar residues" evidence="1">
    <location>
        <begin position="130"/>
        <end position="140"/>
    </location>
</feature>
<feature type="region of interest" description="Disordered" evidence="1">
    <location>
        <begin position="130"/>
        <end position="149"/>
    </location>
</feature>
<feature type="compositionally biased region" description="Acidic residues" evidence="1">
    <location>
        <begin position="219"/>
        <end position="234"/>
    </location>
</feature>
<sequence length="234" mass="25457">MKKTSGNERTIFFLSTLFYLPKAERSTYFPLYSKSSSRSPPRALLEELSSSEKNNVKTAKNPKLTSKAHAKLGTSVNSKFSTNPIAAHEPKIDVPPTTTLVALPNVAPLLPPPPPPPPLPLNLNLSTQSFSPKISSSADSGNDLFKKSQSKKTMVTSTIGNNNMDSVVSAIKSGSIKLKKVEQQQRRKSSPLKDDGSPSGRLLAEMMSKIRNLAHLSSDDDDDDCDAELNDEFD</sequence>
<feature type="region of interest" description="Disordered" evidence="1">
    <location>
        <begin position="32"/>
        <end position="79"/>
    </location>
</feature>
<dbReference type="AlphaFoldDB" id="A0A915LAI5"/>
<reference evidence="3" key="1">
    <citation type="submission" date="2022-11" db="UniProtKB">
        <authorList>
            <consortium name="WormBaseParasite"/>
        </authorList>
    </citation>
    <scope>IDENTIFICATION</scope>
</reference>
<feature type="compositionally biased region" description="Basic and acidic residues" evidence="1">
    <location>
        <begin position="179"/>
        <end position="196"/>
    </location>
</feature>
<proteinExistence type="predicted"/>
<organism evidence="2 3">
    <name type="scientific">Romanomermis culicivorax</name>
    <name type="common">Nematode worm</name>
    <dbReference type="NCBI Taxonomy" id="13658"/>
    <lineage>
        <taxon>Eukaryota</taxon>
        <taxon>Metazoa</taxon>
        <taxon>Ecdysozoa</taxon>
        <taxon>Nematoda</taxon>
        <taxon>Enoplea</taxon>
        <taxon>Dorylaimia</taxon>
        <taxon>Mermithida</taxon>
        <taxon>Mermithoidea</taxon>
        <taxon>Mermithidae</taxon>
        <taxon>Romanomermis</taxon>
    </lineage>
</organism>
<keyword evidence="2" id="KW-1185">Reference proteome</keyword>